<dbReference type="AlphaFoldDB" id="A0A158IF50"/>
<sequence length="197" mass="21702">MSVSPTRRTAIFGLALVLLSVPLLAFWGAYESLSAGFAAQAANEADKAFEETRYSVAWEESAERKYFLDPRPEVLREHSEAGEALDASLKKALALEPGSSVMLLSLLEKHKKYRSFAKTMFKAVDHHDIVRANKIDEDLADPLFDEIEQQVFAAAAQHRDDATMQIDRLVAVQRIVLVSTPVVLAIGVGLRATCDDA</sequence>
<accession>A0A158IF50</accession>
<evidence type="ECO:0008006" key="3">
    <source>
        <dbReference type="Google" id="ProtNLM"/>
    </source>
</evidence>
<organism evidence="1 2">
    <name type="scientific">Caballeronia udeis</name>
    <dbReference type="NCBI Taxonomy" id="1232866"/>
    <lineage>
        <taxon>Bacteria</taxon>
        <taxon>Pseudomonadati</taxon>
        <taxon>Pseudomonadota</taxon>
        <taxon>Betaproteobacteria</taxon>
        <taxon>Burkholderiales</taxon>
        <taxon>Burkholderiaceae</taxon>
        <taxon>Caballeronia</taxon>
    </lineage>
</organism>
<gene>
    <name evidence="1" type="ORF">AWB69_05824</name>
</gene>
<dbReference type="Proteomes" id="UP000054683">
    <property type="component" value="Unassembled WGS sequence"/>
</dbReference>
<dbReference type="EMBL" id="FCOK02000048">
    <property type="protein sequence ID" value="SAL54640.1"/>
    <property type="molecule type" value="Genomic_DNA"/>
</dbReference>
<name>A0A158IF50_9BURK</name>
<proteinExistence type="predicted"/>
<dbReference type="RefSeq" id="WP_062090159.1">
    <property type="nucleotide sequence ID" value="NZ_FCOK02000048.1"/>
</dbReference>
<evidence type="ECO:0000313" key="2">
    <source>
        <dbReference type="Proteomes" id="UP000054683"/>
    </source>
</evidence>
<protein>
    <recommendedName>
        <fullName evidence="3">Methyl-accepting chemotaxis sensory transducer</fullName>
    </recommendedName>
</protein>
<reference evidence="1 2" key="1">
    <citation type="submission" date="2016-01" db="EMBL/GenBank/DDBJ databases">
        <authorList>
            <person name="Oliw E.H."/>
        </authorList>
    </citation>
    <scope>NUCLEOTIDE SEQUENCE [LARGE SCALE GENOMIC DNA]</scope>
    <source>
        <strain evidence="1">LMG 27134</strain>
    </source>
</reference>
<evidence type="ECO:0000313" key="1">
    <source>
        <dbReference type="EMBL" id="SAL54640.1"/>
    </source>
</evidence>